<gene>
    <name evidence="2" type="ORF">ENV54_12930</name>
</gene>
<dbReference type="EMBL" id="DTGT01000421">
    <property type="protein sequence ID" value="HGH62190.1"/>
    <property type="molecule type" value="Genomic_DNA"/>
</dbReference>
<dbReference type="InterPro" id="IPR014444">
    <property type="entry name" value="PH1575-like"/>
</dbReference>
<reference evidence="2" key="1">
    <citation type="journal article" date="2020" name="mSystems">
        <title>Genome- and Community-Level Interaction Insights into Carbon Utilization and Element Cycling Functions of Hydrothermarchaeota in Hydrothermal Sediment.</title>
        <authorList>
            <person name="Zhou Z."/>
            <person name="Liu Y."/>
            <person name="Xu W."/>
            <person name="Pan J."/>
            <person name="Luo Z.H."/>
            <person name="Li M."/>
        </authorList>
    </citation>
    <scope>NUCLEOTIDE SEQUENCE [LARGE SCALE GENOMIC DNA]</scope>
    <source>
        <strain evidence="2">SpSt-769</strain>
    </source>
</reference>
<dbReference type="Gene3D" id="1.10.285.20">
    <property type="entry name" value="Uncharacterised protein PF01937, DUF89, domain 2"/>
    <property type="match status" value="1"/>
</dbReference>
<dbReference type="PIRSF" id="PIRSF006593">
    <property type="entry name" value="UCP006593"/>
    <property type="match status" value="1"/>
</dbReference>
<dbReference type="Pfam" id="PF01937">
    <property type="entry name" value="ARMT1-like_dom"/>
    <property type="match status" value="1"/>
</dbReference>
<accession>A0A7C4EVH8</accession>
<feature type="domain" description="Damage-control phosphatase ARMT1-like metal-binding" evidence="1">
    <location>
        <begin position="8"/>
        <end position="280"/>
    </location>
</feature>
<evidence type="ECO:0000259" key="1">
    <source>
        <dbReference type="Pfam" id="PF01937"/>
    </source>
</evidence>
<sequence>MIIMKLYVECLPCVMRQAVEATRQCTSDPEKQWQILRDAARLVSLADVEEPSPALIGAMHETVRRLTGQDDPYRELKAACNKKALELYPWLREAVLRSDDPLETAIRLAIAGNNIDFVADPHAEQIDLVSAVEEALQAPLQKDVFRRFREAVAHAKTILYLGDNAGEIVFDRILIEELPREKVCYVVKGQPVVNDVTMEDAKVSGLCDMVEVISNGAAMPGTVLRSCSASFRKRFYETDLIIAKGQANYESLEHLNQQIFFLFKAKCHVMTLHLGCPVGAILVLQNGVASDAAACT</sequence>
<dbReference type="Gene3D" id="1.10.8.380">
    <property type="entry name" value="Uncharacterised protein PF01937, DUF89, domain 1"/>
    <property type="match status" value="1"/>
</dbReference>
<comment type="caution">
    <text evidence="2">The sequence shown here is derived from an EMBL/GenBank/DDBJ whole genome shotgun (WGS) entry which is preliminary data.</text>
</comment>
<dbReference type="Gene3D" id="3.40.50.10880">
    <property type="entry name" value="Uncharacterised protein PF01937, DUF89, domain 3"/>
    <property type="match status" value="1"/>
</dbReference>
<protein>
    <submittedName>
        <fullName evidence="2">DUF89 family protein</fullName>
    </submittedName>
</protein>
<evidence type="ECO:0000313" key="2">
    <source>
        <dbReference type="EMBL" id="HGH62190.1"/>
    </source>
</evidence>
<dbReference type="AlphaFoldDB" id="A0A7C4EVH8"/>
<name>A0A7C4EVH8_9BACT</name>
<dbReference type="InterPro" id="IPR002791">
    <property type="entry name" value="ARMT1-like_metal-bd"/>
</dbReference>
<proteinExistence type="predicted"/>
<dbReference type="SUPFAM" id="SSF111321">
    <property type="entry name" value="AF1104-like"/>
    <property type="match status" value="1"/>
</dbReference>
<organism evidence="2">
    <name type="scientific">Desulfomonile tiedjei</name>
    <dbReference type="NCBI Taxonomy" id="2358"/>
    <lineage>
        <taxon>Bacteria</taxon>
        <taxon>Pseudomonadati</taxon>
        <taxon>Thermodesulfobacteriota</taxon>
        <taxon>Desulfomonilia</taxon>
        <taxon>Desulfomonilales</taxon>
        <taxon>Desulfomonilaceae</taxon>
        <taxon>Desulfomonile</taxon>
    </lineage>
</organism>
<dbReference type="InterPro" id="IPR036075">
    <property type="entry name" value="ARMT-1-like_metal-bd_sf"/>
</dbReference>